<accession>A0A941IS74</accession>
<reference evidence="3" key="1">
    <citation type="submission" date="2021-04" db="EMBL/GenBank/DDBJ databases">
        <title>Genome based classification of Actinospica acidithermotolerans sp. nov., an actinobacterium isolated from an Indonesian hot spring.</title>
        <authorList>
            <person name="Kusuma A.B."/>
            <person name="Putra K.E."/>
            <person name="Nafisah S."/>
            <person name="Loh J."/>
            <person name="Nouioui I."/>
            <person name="Goodfellow M."/>
        </authorList>
    </citation>
    <scope>NUCLEOTIDE SEQUENCE</scope>
    <source>
        <strain evidence="3">CSCA 57</strain>
    </source>
</reference>
<name>A0A941IS74_9ACTN</name>
<dbReference type="Proteomes" id="UP000675781">
    <property type="component" value="Unassembled WGS sequence"/>
</dbReference>
<evidence type="ECO:0000313" key="3">
    <source>
        <dbReference type="EMBL" id="MBR7836067.1"/>
    </source>
</evidence>
<dbReference type="AlphaFoldDB" id="A0A941IS74"/>
<dbReference type="EMBL" id="JAGSOG010000123">
    <property type="protein sequence ID" value="MBR7836067.1"/>
    <property type="molecule type" value="Genomic_DNA"/>
</dbReference>
<evidence type="ECO:0000256" key="1">
    <source>
        <dbReference type="SAM" id="MobiDB-lite"/>
    </source>
</evidence>
<protein>
    <submittedName>
        <fullName evidence="3">Transposase</fullName>
    </submittedName>
</protein>
<organism evidence="3 4">
    <name type="scientific">Actinospica durhamensis</name>
    <dbReference type="NCBI Taxonomy" id="1508375"/>
    <lineage>
        <taxon>Bacteria</taxon>
        <taxon>Bacillati</taxon>
        <taxon>Actinomycetota</taxon>
        <taxon>Actinomycetes</taxon>
        <taxon>Catenulisporales</taxon>
        <taxon>Actinospicaceae</taxon>
        <taxon>Actinospica</taxon>
    </lineage>
</organism>
<evidence type="ECO:0000313" key="4">
    <source>
        <dbReference type="Proteomes" id="UP000675781"/>
    </source>
</evidence>
<gene>
    <name evidence="3" type="ORF">KDL01_22515</name>
</gene>
<proteinExistence type="predicted"/>
<keyword evidence="4" id="KW-1185">Reference proteome</keyword>
<dbReference type="Pfam" id="PF13546">
    <property type="entry name" value="DDE_5"/>
    <property type="match status" value="1"/>
</dbReference>
<evidence type="ECO:0000259" key="2">
    <source>
        <dbReference type="Pfam" id="PF13546"/>
    </source>
</evidence>
<feature type="domain" description="Transposase IS701-like DDE" evidence="2">
    <location>
        <begin position="2"/>
        <end position="36"/>
    </location>
</feature>
<feature type="region of interest" description="Disordered" evidence="1">
    <location>
        <begin position="31"/>
        <end position="56"/>
    </location>
</feature>
<comment type="caution">
    <text evidence="3">The sequence shown here is derived from an EMBL/GenBank/DDBJ whole genome shotgun (WGS) entry which is preliminary data.</text>
</comment>
<dbReference type="InterPro" id="IPR038721">
    <property type="entry name" value="IS701-like_DDE_dom"/>
</dbReference>
<sequence length="56" mass="5941">MVARQYSGTLGKTGNRQVGVTTHLATDSAFYPVTPRTGGCFRPRHSGIPPRPSAPS</sequence>